<keyword evidence="5 12" id="KW-1133">Transmembrane helix</keyword>
<evidence type="ECO:0000256" key="2">
    <source>
        <dbReference type="ARBA" id="ARBA00007242"/>
    </source>
</evidence>
<dbReference type="InterPro" id="IPR001104">
    <property type="entry name" value="3-oxo-5_a-steroid_4-DH_C"/>
</dbReference>
<evidence type="ECO:0000256" key="8">
    <source>
        <dbReference type="ARBA" id="ARBA00023170"/>
    </source>
</evidence>
<evidence type="ECO:0000259" key="13">
    <source>
        <dbReference type="PROSITE" id="PS50259"/>
    </source>
</evidence>
<dbReference type="GO" id="GO:0005886">
    <property type="term" value="C:plasma membrane"/>
    <property type="evidence" value="ECO:0007669"/>
    <property type="project" value="UniProtKB-SubCell"/>
</dbReference>
<dbReference type="Gene3D" id="2.10.50.30">
    <property type="entry name" value="GPCR, family 3, nine cysteines domain"/>
    <property type="match status" value="1"/>
</dbReference>
<feature type="transmembrane region" description="Helical" evidence="12">
    <location>
        <begin position="1003"/>
        <end position="1030"/>
    </location>
</feature>
<keyword evidence="8" id="KW-0675">Receptor</keyword>
<dbReference type="InterPro" id="IPR050726">
    <property type="entry name" value="mGluR"/>
</dbReference>
<keyword evidence="3" id="KW-1003">Cell membrane</keyword>
<dbReference type="SUPFAM" id="SSF47473">
    <property type="entry name" value="EF-hand"/>
    <property type="match status" value="1"/>
</dbReference>
<dbReference type="SUPFAM" id="SSF53822">
    <property type="entry name" value="Periplasmic binding protein-like I"/>
    <property type="match status" value="1"/>
</dbReference>
<organism evidence="14 15">
    <name type="scientific">Rotaria magnacalcarata</name>
    <dbReference type="NCBI Taxonomy" id="392030"/>
    <lineage>
        <taxon>Eukaryota</taxon>
        <taxon>Metazoa</taxon>
        <taxon>Spiralia</taxon>
        <taxon>Gnathifera</taxon>
        <taxon>Rotifera</taxon>
        <taxon>Eurotatoria</taxon>
        <taxon>Bdelloidea</taxon>
        <taxon>Philodinida</taxon>
        <taxon>Philodinidae</taxon>
        <taxon>Rotaria</taxon>
    </lineage>
</organism>
<feature type="transmembrane region" description="Helical" evidence="12">
    <location>
        <begin position="1164"/>
        <end position="1185"/>
    </location>
</feature>
<evidence type="ECO:0000256" key="12">
    <source>
        <dbReference type="SAM" id="Phobius"/>
    </source>
</evidence>
<keyword evidence="6" id="KW-0297">G-protein coupled receptor</keyword>
<keyword evidence="10" id="KW-0807">Transducer</keyword>
<keyword evidence="4 12" id="KW-0812">Transmembrane</keyword>
<evidence type="ECO:0000313" key="14">
    <source>
        <dbReference type="EMBL" id="CAF3979273.1"/>
    </source>
</evidence>
<evidence type="ECO:0000313" key="15">
    <source>
        <dbReference type="Proteomes" id="UP000663866"/>
    </source>
</evidence>
<dbReference type="Pfam" id="PF02544">
    <property type="entry name" value="Steroid_dh"/>
    <property type="match status" value="1"/>
</dbReference>
<evidence type="ECO:0000256" key="10">
    <source>
        <dbReference type="ARBA" id="ARBA00023224"/>
    </source>
</evidence>
<dbReference type="PROSITE" id="PS50259">
    <property type="entry name" value="G_PROTEIN_RECEP_F3_4"/>
    <property type="match status" value="1"/>
</dbReference>
<dbReference type="PRINTS" id="PR00248">
    <property type="entry name" value="GPCRMGR"/>
</dbReference>
<keyword evidence="7 12" id="KW-0472">Membrane</keyword>
<feature type="transmembrane region" description="Helical" evidence="12">
    <location>
        <begin position="1197"/>
        <end position="1219"/>
    </location>
</feature>
<dbReference type="EMBL" id="CAJOBG010002050">
    <property type="protein sequence ID" value="CAF3979273.1"/>
    <property type="molecule type" value="Genomic_DNA"/>
</dbReference>
<feature type="transmembrane region" description="Helical" evidence="12">
    <location>
        <begin position="6"/>
        <end position="32"/>
    </location>
</feature>
<feature type="transmembrane region" description="Helical" evidence="12">
    <location>
        <begin position="1042"/>
        <end position="1065"/>
    </location>
</feature>
<dbReference type="GO" id="GO:0016627">
    <property type="term" value="F:oxidoreductase activity, acting on the CH-CH group of donors"/>
    <property type="evidence" value="ECO:0007669"/>
    <property type="project" value="InterPro"/>
</dbReference>
<keyword evidence="9" id="KW-0325">Glycoprotein</keyword>
<proteinExistence type="inferred from homology"/>
<dbReference type="InterPro" id="IPR000337">
    <property type="entry name" value="GPCR_3"/>
</dbReference>
<accession>A0A819MFH5</accession>
<feature type="transmembrane region" description="Helical" evidence="12">
    <location>
        <begin position="1231"/>
        <end position="1259"/>
    </location>
</feature>
<dbReference type="Pfam" id="PF07562">
    <property type="entry name" value="NCD3G"/>
    <property type="match status" value="1"/>
</dbReference>
<evidence type="ECO:0000256" key="6">
    <source>
        <dbReference type="ARBA" id="ARBA00023040"/>
    </source>
</evidence>
<dbReference type="PROSITE" id="PS50244">
    <property type="entry name" value="S5A_REDUCTASE"/>
    <property type="match status" value="1"/>
</dbReference>
<protein>
    <recommendedName>
        <fullName evidence="13">G-protein coupled receptors family 3 profile domain-containing protein</fullName>
    </recommendedName>
</protein>
<feature type="region of interest" description="Disordered" evidence="11">
    <location>
        <begin position="1295"/>
        <end position="1358"/>
    </location>
</feature>
<feature type="domain" description="G-protein coupled receptors family 3 profile" evidence="13">
    <location>
        <begin position="1007"/>
        <end position="1266"/>
    </location>
</feature>
<dbReference type="InterPro" id="IPR001828">
    <property type="entry name" value="ANF_lig-bd_rcpt"/>
</dbReference>
<gene>
    <name evidence="14" type="ORF">OVN521_LOCUS13832</name>
</gene>
<evidence type="ECO:0000256" key="11">
    <source>
        <dbReference type="SAM" id="MobiDB-lite"/>
    </source>
</evidence>
<name>A0A819MFH5_9BILA</name>
<dbReference type="PANTHER" id="PTHR24060">
    <property type="entry name" value="METABOTROPIC GLUTAMATE RECEPTOR"/>
    <property type="match status" value="1"/>
</dbReference>
<keyword evidence="15" id="KW-1185">Reference proteome</keyword>
<dbReference type="Pfam" id="PF01094">
    <property type="entry name" value="ANF_receptor"/>
    <property type="match status" value="1"/>
</dbReference>
<evidence type="ECO:0000256" key="3">
    <source>
        <dbReference type="ARBA" id="ARBA00022475"/>
    </source>
</evidence>
<feature type="transmembrane region" description="Helical" evidence="12">
    <location>
        <begin position="80"/>
        <end position="96"/>
    </location>
</feature>
<reference evidence="14" key="1">
    <citation type="submission" date="2021-02" db="EMBL/GenBank/DDBJ databases">
        <authorList>
            <person name="Nowell W R."/>
        </authorList>
    </citation>
    <scope>NUCLEOTIDE SEQUENCE</scope>
</reference>
<evidence type="ECO:0000256" key="4">
    <source>
        <dbReference type="ARBA" id="ARBA00022692"/>
    </source>
</evidence>
<dbReference type="GO" id="GO:0006629">
    <property type="term" value="P:lipid metabolic process"/>
    <property type="evidence" value="ECO:0007669"/>
    <property type="project" value="InterPro"/>
</dbReference>
<evidence type="ECO:0000256" key="9">
    <source>
        <dbReference type="ARBA" id="ARBA00023180"/>
    </source>
</evidence>
<dbReference type="Proteomes" id="UP000663866">
    <property type="component" value="Unassembled WGS sequence"/>
</dbReference>
<dbReference type="Gene3D" id="1.10.238.10">
    <property type="entry name" value="EF-hand"/>
    <property type="match status" value="1"/>
</dbReference>
<feature type="transmembrane region" description="Helical" evidence="12">
    <location>
        <begin position="1077"/>
        <end position="1098"/>
    </location>
</feature>
<evidence type="ECO:0000256" key="1">
    <source>
        <dbReference type="ARBA" id="ARBA00004651"/>
    </source>
</evidence>
<comment type="caution">
    <text evidence="14">The sequence shown here is derived from an EMBL/GenBank/DDBJ whole genome shotgun (WGS) entry which is preliminary data.</text>
</comment>
<dbReference type="Gene3D" id="3.40.50.2300">
    <property type="match status" value="2"/>
</dbReference>
<dbReference type="PRINTS" id="PR00593">
    <property type="entry name" value="MTABOTROPICR"/>
</dbReference>
<feature type="transmembrane region" description="Helical" evidence="12">
    <location>
        <begin position="1119"/>
        <end position="1141"/>
    </location>
</feature>
<feature type="compositionally biased region" description="Polar residues" evidence="11">
    <location>
        <begin position="1295"/>
        <end position="1312"/>
    </location>
</feature>
<feature type="compositionally biased region" description="Polar residues" evidence="11">
    <location>
        <begin position="1320"/>
        <end position="1334"/>
    </location>
</feature>
<dbReference type="InterPro" id="IPR028082">
    <property type="entry name" value="Peripla_BP_I"/>
</dbReference>
<comment type="subcellular location">
    <subcellularLocation>
        <location evidence="1">Cell membrane</location>
        <topology evidence="1">Multi-pass membrane protein</topology>
    </subcellularLocation>
</comment>
<evidence type="ECO:0000256" key="5">
    <source>
        <dbReference type="ARBA" id="ARBA00022989"/>
    </source>
</evidence>
<dbReference type="InterPro" id="IPR017978">
    <property type="entry name" value="GPCR_3_C"/>
</dbReference>
<dbReference type="Pfam" id="PF00003">
    <property type="entry name" value="7tm_3"/>
    <property type="match status" value="1"/>
</dbReference>
<sequence>MPVDNWLILALIMIFSSIILCGFLPMVIRLIIARRRYIRYIDELKNIAYSSPDAFINLQSLFHSVKLNNGEPMNSHEHSVLYPTAGTLLLGIWLLIDTNINLPFINFIIQHLYLHANLKRSQNETYSIPYGHWSFDYLSCPNYIAEIFIYCSFLIASHRTSAMAALFIWVFVHQSLSALLNHRWYRRHVSVRNDENNLEDKDDLLDQQHLSDAAMEKLRSVITTKAAGELIIKLSNLEQTLHLAGQNMTKTTIEKIKNTLEETYHTDEYFLDEIESILAPHWEELTNDDIALLLIKSFEIFDSEQQGSISKQDLIQNLTTLGEMPLAMDDFHIMFSMIDKSKRSLKTFHYHQFVHKLCGVNAIMFGLPNVISQCEMEYEQMKYSKISSFNYSSFILCLYNISLIFADTSSISRSAHRKGNVTLGGLFPVHEYGSPQEPCGAISEFRGIQRLEAMLFAIEQINDDSHLLPGIELGALALDTCSDDNYAVEQSLGFVIGRLTSSSCKCANASSTDSPHNDNVFGVVGATLSSVSVHVANLLRLFQLPQISYASTTPKLSEPSFEYFARTVPSDSNQARAIVDILQHLNFTYVNTIYSHGDYGEGGFREFRRLLKILTAPDDELNVIQKKQTRICIADEQRLYRDATIPDIKTMLQTMFDRIKSDVQVRVYVLFLTKEDARKLLQAIKLFNGTFQPVLIASDAWGKESSVVINGETDEIAIGALTLELVSIQPANFDKYFNSLKPDLPADIIFKNITNKYSKTISSRNPWFNEFWENRFGCSLTTSSTCLNYQLNETNWDSKLQFIVDATYVFAHALHEYLNCSSLSCPNASLLGLDIDGKKLFQLILEKTFTMPDSRQIQFNSERFVPGHYRIYNYHQSHVKSSSFETIASPYEYVTVGEWKIDRNQNGKLNLAIDSIVWPGTNTNDVSPLFKTIPISRCSEPCRVGEVHQFQGDSCCWVCTPCNETSIVTGSAKQERCEPCSLGYWPTQNRTLCYKVKETSVELLSVIALVPISLSIIGNILTLYVVILFYQKRQTPIVKASGTELCFIMLGGIHLCYLMTFPIIMRPHIVTCIIQRLGIGLAFSMMYAALLTKTNRIARIFESTKKQSRLRQQYISPRSQVAICSCLIMVQLFLSLLWLAYEHPYVDMIAYERLVMLKCHTNKYSFLFSLSYNALLVLICTMYAVRTRKVPENFNETKFIGFTCYTTCILWLAFLPIYFTAHETGRHQVHIATLCVTLSLCATVALVCLFSPKVYIIIFHPEKNMRLTKHLRSQVHSMRFASRIPTTTNLVLNHTTGNQNSANKESLSTAVPSDSEEKQQLLTSNQPITLQNFPNNTNNSNLTINNNNNNNNNNNSNSNLRKISTMIIASHLDSCLNDEKRKLAIKKCGFTDDENLYSDCMPKEQMML</sequence>
<dbReference type="InterPro" id="IPR011500">
    <property type="entry name" value="GPCR_3_9-Cys_dom"/>
</dbReference>
<dbReference type="InterPro" id="IPR011992">
    <property type="entry name" value="EF-hand-dom_pair"/>
</dbReference>
<comment type="similarity">
    <text evidence="2">Belongs to the G-protein coupled receptor 3 family.</text>
</comment>
<dbReference type="InterPro" id="IPR000162">
    <property type="entry name" value="GPCR_3_mtglu_rcpt"/>
</dbReference>
<dbReference type="InterPro" id="IPR038550">
    <property type="entry name" value="GPCR_3_9-Cys_sf"/>
</dbReference>
<dbReference type="GO" id="GO:0004930">
    <property type="term" value="F:G protein-coupled receptor activity"/>
    <property type="evidence" value="ECO:0007669"/>
    <property type="project" value="UniProtKB-KW"/>
</dbReference>
<evidence type="ECO:0000256" key="7">
    <source>
        <dbReference type="ARBA" id="ARBA00023136"/>
    </source>
</evidence>
<feature type="compositionally biased region" description="Low complexity" evidence="11">
    <location>
        <begin position="1335"/>
        <end position="1358"/>
    </location>
</feature>